<dbReference type="EMBL" id="BAFE01000056">
    <property type="protein sequence ID" value="GAB48624.1"/>
    <property type="molecule type" value="Genomic_DNA"/>
</dbReference>
<evidence type="ECO:0000256" key="7">
    <source>
        <dbReference type="SAM" id="Phobius"/>
    </source>
</evidence>
<comment type="subcellular location">
    <subcellularLocation>
        <location evidence="1">Cell membrane</location>
        <topology evidence="1">Multi-pass membrane protein</topology>
    </subcellularLocation>
</comment>
<feature type="region of interest" description="Disordered" evidence="6">
    <location>
        <begin position="1"/>
        <end position="29"/>
    </location>
</feature>
<dbReference type="InterPro" id="IPR052425">
    <property type="entry name" value="Uncharacterized_MFS-type"/>
</dbReference>
<protein>
    <submittedName>
        <fullName evidence="8">Putative major facilitator superfamily transporter</fullName>
    </submittedName>
</protein>
<evidence type="ECO:0000256" key="3">
    <source>
        <dbReference type="ARBA" id="ARBA00022692"/>
    </source>
</evidence>
<dbReference type="GO" id="GO:0005886">
    <property type="term" value="C:plasma membrane"/>
    <property type="evidence" value="ECO:0007669"/>
    <property type="project" value="UniProtKB-SubCell"/>
</dbReference>
<dbReference type="eggNOG" id="COG0477">
    <property type="taxonomic scope" value="Bacteria"/>
</dbReference>
<proteinExistence type="predicted"/>
<evidence type="ECO:0000313" key="8">
    <source>
        <dbReference type="EMBL" id="GAB48624.1"/>
    </source>
</evidence>
<reference evidence="8 9" key="1">
    <citation type="submission" date="2012-02" db="EMBL/GenBank/DDBJ databases">
        <title>Whole genome shotgun sequence of Mobilicoccus pelagius NBRC 104925.</title>
        <authorList>
            <person name="Yoshida Y."/>
            <person name="Hosoyama A."/>
            <person name="Tsuchikane K."/>
            <person name="Katsumata H."/>
            <person name="Yamazaki S."/>
            <person name="Fujita N."/>
        </authorList>
    </citation>
    <scope>NUCLEOTIDE SEQUENCE [LARGE SCALE GENOMIC DNA]</scope>
    <source>
        <strain evidence="8 9">NBRC 104925</strain>
    </source>
</reference>
<comment type="caution">
    <text evidence="8">The sequence shown here is derived from an EMBL/GenBank/DDBJ whole genome shotgun (WGS) entry which is preliminary data.</text>
</comment>
<sequence>MFRVRRPGTPHGRMSSPAHRDGGRYRPAVSASVSSRPSAWRVGVAFGVVGLFADMVHEGGRSLYGHALLALGASGTVVGLVTGASEAMALLLRHSAGPTADRRGTHWSSTVAGYGLTAVYVPLLAVAPRLGAAGLAPRRR</sequence>
<dbReference type="SUPFAM" id="SSF103473">
    <property type="entry name" value="MFS general substrate transporter"/>
    <property type="match status" value="1"/>
</dbReference>
<dbReference type="PANTHER" id="PTHR42688">
    <property type="entry name" value="CONSERVED PROTEIN"/>
    <property type="match status" value="1"/>
</dbReference>
<keyword evidence="5 7" id="KW-0472">Membrane</keyword>
<dbReference type="InterPro" id="IPR036259">
    <property type="entry name" value="MFS_trans_sf"/>
</dbReference>
<dbReference type="STRING" id="1089455.MOPEL_078_00130"/>
<keyword evidence="9" id="KW-1185">Reference proteome</keyword>
<feature type="transmembrane region" description="Helical" evidence="7">
    <location>
        <begin position="111"/>
        <end position="132"/>
    </location>
</feature>
<keyword evidence="4 7" id="KW-1133">Transmembrane helix</keyword>
<evidence type="ECO:0000313" key="9">
    <source>
        <dbReference type="Proteomes" id="UP000004367"/>
    </source>
</evidence>
<dbReference type="AlphaFoldDB" id="H5USB6"/>
<gene>
    <name evidence="8" type="ORF">MOPEL_078_00130</name>
</gene>
<keyword evidence="3 7" id="KW-0812">Transmembrane</keyword>
<dbReference type="PANTHER" id="PTHR42688:SF1">
    <property type="entry name" value="BLR5212 PROTEIN"/>
    <property type="match status" value="1"/>
</dbReference>
<evidence type="ECO:0000256" key="2">
    <source>
        <dbReference type="ARBA" id="ARBA00022475"/>
    </source>
</evidence>
<evidence type="ECO:0000256" key="1">
    <source>
        <dbReference type="ARBA" id="ARBA00004651"/>
    </source>
</evidence>
<accession>H5USB6</accession>
<evidence type="ECO:0000256" key="6">
    <source>
        <dbReference type="SAM" id="MobiDB-lite"/>
    </source>
</evidence>
<feature type="transmembrane region" description="Helical" evidence="7">
    <location>
        <begin position="68"/>
        <end position="91"/>
    </location>
</feature>
<name>H5USB6_9MICO</name>
<dbReference type="Proteomes" id="UP000004367">
    <property type="component" value="Unassembled WGS sequence"/>
</dbReference>
<keyword evidence="2" id="KW-1003">Cell membrane</keyword>
<evidence type="ECO:0000256" key="5">
    <source>
        <dbReference type="ARBA" id="ARBA00023136"/>
    </source>
</evidence>
<evidence type="ECO:0000256" key="4">
    <source>
        <dbReference type="ARBA" id="ARBA00022989"/>
    </source>
</evidence>
<organism evidence="8 9">
    <name type="scientific">Mobilicoccus pelagius NBRC 104925</name>
    <dbReference type="NCBI Taxonomy" id="1089455"/>
    <lineage>
        <taxon>Bacteria</taxon>
        <taxon>Bacillati</taxon>
        <taxon>Actinomycetota</taxon>
        <taxon>Actinomycetes</taxon>
        <taxon>Micrococcales</taxon>
        <taxon>Dermatophilaceae</taxon>
        <taxon>Mobilicoccus</taxon>
    </lineage>
</organism>